<evidence type="ECO:0000313" key="2">
    <source>
        <dbReference type="EMBL" id="QNR95611.1"/>
    </source>
</evidence>
<sequence length="40" mass="4496">MAYKITSTSASRRTVEQRVSVAAERDQGERQTAVERGEKL</sequence>
<dbReference type="EMBL" id="CP009124">
    <property type="protein sequence ID" value="QNR95611.1"/>
    <property type="molecule type" value="Genomic_DNA"/>
</dbReference>
<gene>
    <name evidence="2" type="ORF">SLIV_18437</name>
</gene>
<organism evidence="2 3">
    <name type="scientific">Streptomyces lividans TK24</name>
    <dbReference type="NCBI Taxonomy" id="457428"/>
    <lineage>
        <taxon>Bacteria</taxon>
        <taxon>Bacillati</taxon>
        <taxon>Actinomycetota</taxon>
        <taxon>Actinomycetes</taxon>
        <taxon>Kitasatosporales</taxon>
        <taxon>Streptomycetaceae</taxon>
        <taxon>Streptomyces</taxon>
    </lineage>
</organism>
<feature type="compositionally biased region" description="Polar residues" evidence="1">
    <location>
        <begin position="1"/>
        <end position="12"/>
    </location>
</feature>
<accession>A0ABX6TPQ2</accession>
<protein>
    <recommendedName>
        <fullName evidence="4">Secreted protein</fullName>
    </recommendedName>
</protein>
<dbReference type="Proteomes" id="UP000028682">
    <property type="component" value="Chromosome"/>
</dbReference>
<proteinExistence type="predicted"/>
<feature type="region of interest" description="Disordered" evidence="1">
    <location>
        <begin position="1"/>
        <end position="40"/>
    </location>
</feature>
<name>A0ABX6TPQ2_STRLI</name>
<evidence type="ECO:0008006" key="4">
    <source>
        <dbReference type="Google" id="ProtNLM"/>
    </source>
</evidence>
<feature type="compositionally biased region" description="Basic and acidic residues" evidence="1">
    <location>
        <begin position="23"/>
        <end position="40"/>
    </location>
</feature>
<evidence type="ECO:0000313" key="3">
    <source>
        <dbReference type="Proteomes" id="UP000028682"/>
    </source>
</evidence>
<reference evidence="3" key="1">
    <citation type="submission" date="2014-08" db="EMBL/GenBank/DDBJ databases">
        <title>Complete genome sequence of Streptomyces lividans TK24.</title>
        <authorList>
            <consortium name="StrepSynth"/>
            <person name="Ruckert C."/>
            <person name="Fridjonson O.H."/>
            <person name="Lambert C."/>
            <person name="van Wezel G.P."/>
            <person name="Bernaerts K."/>
            <person name="Anne J."/>
            <person name="Economou A."/>
            <person name="Kalinowski J."/>
        </authorList>
    </citation>
    <scope>NUCLEOTIDE SEQUENCE [LARGE SCALE GENOMIC DNA]</scope>
    <source>
        <strain evidence="3">TK24</strain>
    </source>
</reference>
<evidence type="ECO:0000256" key="1">
    <source>
        <dbReference type="SAM" id="MobiDB-lite"/>
    </source>
</evidence>
<keyword evidence="3" id="KW-1185">Reference proteome</keyword>